<proteinExistence type="predicted"/>
<evidence type="ECO:0000313" key="1">
    <source>
        <dbReference type="EMBL" id="OJT14845.1"/>
    </source>
</evidence>
<dbReference type="AlphaFoldDB" id="A0A1M2W4P9"/>
<dbReference type="EMBL" id="MNAD01000233">
    <property type="protein sequence ID" value="OJT14845.1"/>
    <property type="molecule type" value="Genomic_DNA"/>
</dbReference>
<protein>
    <submittedName>
        <fullName evidence="1">Uncharacterized protein</fullName>
    </submittedName>
</protein>
<evidence type="ECO:0000313" key="2">
    <source>
        <dbReference type="Proteomes" id="UP000184267"/>
    </source>
</evidence>
<gene>
    <name evidence="1" type="ORF">TRAPUB_8588</name>
</gene>
<comment type="caution">
    <text evidence="1">The sequence shown here is derived from an EMBL/GenBank/DDBJ whole genome shotgun (WGS) entry which is preliminary data.</text>
</comment>
<accession>A0A1M2W4P9</accession>
<reference evidence="1 2" key="1">
    <citation type="submission" date="2016-10" db="EMBL/GenBank/DDBJ databases">
        <title>Genome sequence of the basidiomycete white-rot fungus Trametes pubescens.</title>
        <authorList>
            <person name="Makela M.R."/>
            <person name="Granchi Z."/>
            <person name="Peng M."/>
            <person name="De Vries R.P."/>
            <person name="Grigoriev I."/>
            <person name="Riley R."/>
            <person name="Hilden K."/>
        </authorList>
    </citation>
    <scope>NUCLEOTIDE SEQUENCE [LARGE SCALE GENOMIC DNA]</scope>
    <source>
        <strain evidence="1 2">FBCC735</strain>
    </source>
</reference>
<sequence length="67" mass="7455">MSMRARVTSAPKAYLAGVPLARVEHAQRGRLLKLDNVPYRKPKFAALAGQVRVSRAHHRHSGPTRTL</sequence>
<keyword evidence="2" id="KW-1185">Reference proteome</keyword>
<organism evidence="1 2">
    <name type="scientific">Trametes pubescens</name>
    <name type="common">White-rot fungus</name>
    <dbReference type="NCBI Taxonomy" id="154538"/>
    <lineage>
        <taxon>Eukaryota</taxon>
        <taxon>Fungi</taxon>
        <taxon>Dikarya</taxon>
        <taxon>Basidiomycota</taxon>
        <taxon>Agaricomycotina</taxon>
        <taxon>Agaricomycetes</taxon>
        <taxon>Polyporales</taxon>
        <taxon>Polyporaceae</taxon>
        <taxon>Trametes</taxon>
    </lineage>
</organism>
<dbReference type="Proteomes" id="UP000184267">
    <property type="component" value="Unassembled WGS sequence"/>
</dbReference>
<name>A0A1M2W4P9_TRAPU</name>